<proteinExistence type="predicted"/>
<dbReference type="EMBL" id="SNSC02000026">
    <property type="protein sequence ID" value="TID13431.1"/>
    <property type="molecule type" value="Genomic_DNA"/>
</dbReference>
<dbReference type="AlphaFoldDB" id="A0A4Z1P026"/>
<organism evidence="1 2">
    <name type="scientific">Venturia nashicola</name>
    <dbReference type="NCBI Taxonomy" id="86259"/>
    <lineage>
        <taxon>Eukaryota</taxon>
        <taxon>Fungi</taxon>
        <taxon>Dikarya</taxon>
        <taxon>Ascomycota</taxon>
        <taxon>Pezizomycotina</taxon>
        <taxon>Dothideomycetes</taxon>
        <taxon>Pleosporomycetidae</taxon>
        <taxon>Venturiales</taxon>
        <taxon>Venturiaceae</taxon>
        <taxon>Venturia</taxon>
    </lineage>
</organism>
<name>A0A4Z1P026_9PEZI</name>
<keyword evidence="2" id="KW-1185">Reference proteome</keyword>
<dbReference type="Proteomes" id="UP000298493">
    <property type="component" value="Unassembled WGS sequence"/>
</dbReference>
<protein>
    <submittedName>
        <fullName evidence="1">Uncharacterized protein</fullName>
    </submittedName>
</protein>
<evidence type="ECO:0000313" key="2">
    <source>
        <dbReference type="Proteomes" id="UP000298493"/>
    </source>
</evidence>
<sequence length="181" mass="20383">MATVSATKAATSEAVEAAEVCRYREEPRAVYDLDEDSDEDYDRSRRFNPDHIAYFDPNLCTHDAVEERNSKCFYRMFAPFIEALQNACSYTSSRTLNEAKFFPLCAIILGSCGLSFRKQLARKSPKTQRPRPKVFFVDSMNTGRLRGTSGAPYTITTSKHRAQPQTDTTDIGWLKDAAASI</sequence>
<evidence type="ECO:0000313" key="1">
    <source>
        <dbReference type="EMBL" id="TID13431.1"/>
    </source>
</evidence>
<reference evidence="1 2" key="1">
    <citation type="submission" date="2019-04" db="EMBL/GenBank/DDBJ databases">
        <title>High contiguity whole genome sequence and gene annotation resource for two Venturia nashicola isolates.</title>
        <authorList>
            <person name="Prokchorchik M."/>
            <person name="Won K."/>
            <person name="Lee Y."/>
            <person name="Choi E.D."/>
            <person name="Segonzac C."/>
            <person name="Sohn K.H."/>
        </authorList>
    </citation>
    <scope>NUCLEOTIDE SEQUENCE [LARGE SCALE GENOMIC DNA]</scope>
    <source>
        <strain evidence="1 2">PRI2</strain>
    </source>
</reference>
<gene>
    <name evidence="1" type="ORF">E6O75_ATG11347</name>
</gene>
<comment type="caution">
    <text evidence="1">The sequence shown here is derived from an EMBL/GenBank/DDBJ whole genome shotgun (WGS) entry which is preliminary data.</text>
</comment>
<accession>A0A4Z1P026</accession>